<name>A0A835RYB1_VANPL</name>
<gene>
    <name evidence="1" type="ORF">HPP92_001596</name>
</gene>
<accession>A0A835RYB1</accession>
<evidence type="ECO:0000313" key="1">
    <source>
        <dbReference type="EMBL" id="KAG0496905.1"/>
    </source>
</evidence>
<protein>
    <submittedName>
        <fullName evidence="1">Uncharacterized protein</fullName>
    </submittedName>
</protein>
<sequence length="111" mass="12383">MMRKPIEHQIVRQSWSELRRGGSTAKSQLKLTLTGSGTKTSPAAAPPIVLLDNCFRRRSPSTQLRLTCASALSGNLFHFTSITSTYTCLVESFCLKGKMVEDMLCFIRLKE</sequence>
<dbReference type="EMBL" id="JADCNL010000001">
    <property type="protein sequence ID" value="KAG0496905.1"/>
    <property type="molecule type" value="Genomic_DNA"/>
</dbReference>
<dbReference type="Proteomes" id="UP000636800">
    <property type="component" value="Chromosome 1"/>
</dbReference>
<organism evidence="1 2">
    <name type="scientific">Vanilla planifolia</name>
    <name type="common">Vanilla</name>
    <dbReference type="NCBI Taxonomy" id="51239"/>
    <lineage>
        <taxon>Eukaryota</taxon>
        <taxon>Viridiplantae</taxon>
        <taxon>Streptophyta</taxon>
        <taxon>Embryophyta</taxon>
        <taxon>Tracheophyta</taxon>
        <taxon>Spermatophyta</taxon>
        <taxon>Magnoliopsida</taxon>
        <taxon>Liliopsida</taxon>
        <taxon>Asparagales</taxon>
        <taxon>Orchidaceae</taxon>
        <taxon>Vanilloideae</taxon>
        <taxon>Vanilleae</taxon>
        <taxon>Vanilla</taxon>
    </lineage>
</organism>
<comment type="caution">
    <text evidence="1">The sequence shown here is derived from an EMBL/GenBank/DDBJ whole genome shotgun (WGS) entry which is preliminary data.</text>
</comment>
<dbReference type="OrthoDB" id="10252281at2759"/>
<evidence type="ECO:0000313" key="2">
    <source>
        <dbReference type="Proteomes" id="UP000636800"/>
    </source>
</evidence>
<proteinExistence type="predicted"/>
<keyword evidence="2" id="KW-1185">Reference proteome</keyword>
<reference evidence="1 2" key="1">
    <citation type="journal article" date="2020" name="Nat. Food">
        <title>A phased Vanilla planifolia genome enables genetic improvement of flavour and production.</title>
        <authorList>
            <person name="Hasing T."/>
            <person name="Tang H."/>
            <person name="Brym M."/>
            <person name="Khazi F."/>
            <person name="Huang T."/>
            <person name="Chambers A.H."/>
        </authorList>
    </citation>
    <scope>NUCLEOTIDE SEQUENCE [LARGE SCALE GENOMIC DNA]</scope>
    <source>
        <tissue evidence="1">Leaf</tissue>
    </source>
</reference>
<dbReference type="AlphaFoldDB" id="A0A835RYB1"/>